<evidence type="ECO:0000259" key="1">
    <source>
        <dbReference type="PROSITE" id="PS51384"/>
    </source>
</evidence>
<dbReference type="PROSITE" id="PS51384">
    <property type="entry name" value="FAD_FR"/>
    <property type="match status" value="1"/>
</dbReference>
<dbReference type="PANTHER" id="PTHR47354">
    <property type="entry name" value="NADH OXIDOREDUCTASE HCR"/>
    <property type="match status" value="1"/>
</dbReference>
<dbReference type="Proteomes" id="UP001501459">
    <property type="component" value="Unassembled WGS sequence"/>
</dbReference>
<proteinExistence type="predicted"/>
<dbReference type="PANTHER" id="PTHR47354:SF5">
    <property type="entry name" value="PROTEIN RFBI"/>
    <property type="match status" value="1"/>
</dbReference>
<reference evidence="3" key="1">
    <citation type="journal article" date="2019" name="Int. J. Syst. Evol. Microbiol.">
        <title>The Global Catalogue of Microorganisms (GCM) 10K type strain sequencing project: providing services to taxonomists for standard genome sequencing and annotation.</title>
        <authorList>
            <consortium name="The Broad Institute Genomics Platform"/>
            <consortium name="The Broad Institute Genome Sequencing Center for Infectious Disease"/>
            <person name="Wu L."/>
            <person name="Ma J."/>
        </authorList>
    </citation>
    <scope>NUCLEOTIDE SEQUENCE [LARGE SCALE GENOMIC DNA]</scope>
    <source>
        <strain evidence="3">JCM 12149</strain>
    </source>
</reference>
<evidence type="ECO:0000313" key="3">
    <source>
        <dbReference type="Proteomes" id="UP001501459"/>
    </source>
</evidence>
<dbReference type="Gene3D" id="3.40.50.80">
    <property type="entry name" value="Nucleotide-binding domain of ferredoxin-NADP reductase (FNR) module"/>
    <property type="match status" value="1"/>
</dbReference>
<accession>A0ABP3JAL2</accession>
<feature type="domain" description="FAD-binding FR-type" evidence="1">
    <location>
        <begin position="1"/>
        <end position="103"/>
    </location>
</feature>
<dbReference type="SUPFAM" id="SSF52343">
    <property type="entry name" value="Ferredoxin reductase-like, C-terminal NADP-linked domain"/>
    <property type="match status" value="1"/>
</dbReference>
<dbReference type="EMBL" id="BAAADM010000055">
    <property type="protein sequence ID" value="GAA0447343.1"/>
    <property type="molecule type" value="Genomic_DNA"/>
</dbReference>
<dbReference type="CDD" id="cd00322">
    <property type="entry name" value="FNR_like"/>
    <property type="match status" value="1"/>
</dbReference>
<gene>
    <name evidence="2" type="ORF">GCM10008983_26690</name>
</gene>
<sequence>MADYTIKLLKKEEIADETMAFHWEMPDDFSFKAGQFGDFTLIEPSETDEEGNTRAFSFVKGPSENELVTATRMRDSAYKRVLGNLEPGNEVKLDAPHGNFTLHKTESTPAVFVIGGIGITPVRSMIAEALHKQTDHPITLFYSNKTPDNAPFLSELEEMAQKHDHFTLIPVMTGDDIGEWSGETGHIDEAMLKRHVTDVANPIYYLSGPSDMVQDMYELLEDAGANEDNIRMEEFSGY</sequence>
<organism evidence="2 3">
    <name type="scientific">Lentibacillus halophilus</name>
    <dbReference type="NCBI Taxonomy" id="295065"/>
    <lineage>
        <taxon>Bacteria</taxon>
        <taxon>Bacillati</taxon>
        <taxon>Bacillota</taxon>
        <taxon>Bacilli</taxon>
        <taxon>Bacillales</taxon>
        <taxon>Bacillaceae</taxon>
        <taxon>Lentibacillus</taxon>
    </lineage>
</organism>
<dbReference type="PRINTS" id="PR00410">
    <property type="entry name" value="PHEHYDRXLASE"/>
</dbReference>
<dbReference type="InterPro" id="IPR001433">
    <property type="entry name" value="OxRdtase_FAD/NAD-bd"/>
</dbReference>
<evidence type="ECO:0000313" key="2">
    <source>
        <dbReference type="EMBL" id="GAA0447343.1"/>
    </source>
</evidence>
<dbReference type="Pfam" id="PF00175">
    <property type="entry name" value="NAD_binding_1"/>
    <property type="match status" value="1"/>
</dbReference>
<dbReference type="InterPro" id="IPR050415">
    <property type="entry name" value="MRET"/>
</dbReference>
<dbReference type="InterPro" id="IPR039261">
    <property type="entry name" value="FNR_nucleotide-bd"/>
</dbReference>
<dbReference type="Gene3D" id="2.40.30.10">
    <property type="entry name" value="Translation factors"/>
    <property type="match status" value="1"/>
</dbReference>
<protein>
    <submittedName>
        <fullName evidence="2">Ferredoxin--NADP reductase</fullName>
    </submittedName>
</protein>
<dbReference type="InterPro" id="IPR017927">
    <property type="entry name" value="FAD-bd_FR_type"/>
</dbReference>
<comment type="caution">
    <text evidence="2">The sequence shown here is derived from an EMBL/GenBank/DDBJ whole genome shotgun (WGS) entry which is preliminary data.</text>
</comment>
<name>A0ABP3JAL2_9BACI</name>
<dbReference type="RefSeq" id="WP_343754047.1">
    <property type="nucleotide sequence ID" value="NZ_BAAADM010000055.1"/>
</dbReference>
<dbReference type="InterPro" id="IPR017938">
    <property type="entry name" value="Riboflavin_synthase-like_b-brl"/>
</dbReference>
<dbReference type="SUPFAM" id="SSF63380">
    <property type="entry name" value="Riboflavin synthase domain-like"/>
    <property type="match status" value="1"/>
</dbReference>
<keyword evidence="3" id="KW-1185">Reference proteome</keyword>